<dbReference type="FunFam" id="3.50.80.10:FF:000001">
    <property type="entry name" value="D-aminoacyl-tRNA deacylase"/>
    <property type="match status" value="1"/>
</dbReference>
<evidence type="ECO:0000313" key="4">
    <source>
        <dbReference type="EMBL" id="AXR07946.1"/>
    </source>
</evidence>
<dbReference type="EMBL" id="CP031769">
    <property type="protein sequence ID" value="AXR07946.1"/>
    <property type="molecule type" value="Genomic_DNA"/>
</dbReference>
<dbReference type="Pfam" id="PF02580">
    <property type="entry name" value="Tyr_Deacylase"/>
    <property type="match status" value="1"/>
</dbReference>
<dbReference type="NCBIfam" id="TIGR00256">
    <property type="entry name" value="D-aminoacyl-tRNA deacylase"/>
    <property type="match status" value="1"/>
</dbReference>
<dbReference type="GO" id="GO:0005737">
    <property type="term" value="C:cytoplasm"/>
    <property type="evidence" value="ECO:0007669"/>
    <property type="project" value="UniProtKB-SubCell"/>
</dbReference>
<evidence type="ECO:0000256" key="1">
    <source>
        <dbReference type="ARBA" id="ARBA00009673"/>
    </source>
</evidence>
<evidence type="ECO:0000256" key="3">
    <source>
        <dbReference type="HAMAP-Rule" id="MF_00518"/>
    </source>
</evidence>
<comment type="function">
    <text evidence="3">An aminoacyl-tRNA editing enzyme that deacylates mischarged D-aminoacyl-tRNAs. Also deacylates mischarged glycyl-tRNA(Ala), protecting cells against glycine mischarging by AlaRS. Acts via tRNA-based rather than protein-based catalysis; rejects L-amino acids rather than detecting D-amino acids in the active site. By recycling D-aminoacyl-tRNA to D-amino acids and free tRNA molecules, this enzyme counteracts the toxicity associated with the formation of D-aminoacyl-tRNA entities in vivo and helps enforce protein L-homochirality.</text>
</comment>
<evidence type="ECO:0000313" key="5">
    <source>
        <dbReference type="Proteomes" id="UP000262073"/>
    </source>
</evidence>
<dbReference type="GO" id="GO:0051500">
    <property type="term" value="F:D-tyrosyl-tRNA(Tyr) deacylase activity"/>
    <property type="evidence" value="ECO:0007669"/>
    <property type="project" value="TreeGrafter"/>
</dbReference>
<dbReference type="EC" id="3.1.1.96" evidence="3"/>
<name>A0A346NQY9_9ALTE</name>
<keyword evidence="3" id="KW-0963">Cytoplasm</keyword>
<keyword evidence="2 3" id="KW-0378">Hydrolase</keyword>
<dbReference type="InterPro" id="IPR003732">
    <property type="entry name" value="Daa-tRNA_deacyls_DTD"/>
</dbReference>
<dbReference type="GO" id="GO:0019478">
    <property type="term" value="P:D-amino acid catabolic process"/>
    <property type="evidence" value="ECO:0007669"/>
    <property type="project" value="UniProtKB-UniRule"/>
</dbReference>
<proteinExistence type="inferred from homology"/>
<gene>
    <name evidence="3" type="primary">dtd</name>
    <name evidence="4" type="ORF">D0Y50_17245</name>
</gene>
<comment type="subunit">
    <text evidence="3">Homodimer.</text>
</comment>
<dbReference type="SUPFAM" id="SSF69500">
    <property type="entry name" value="DTD-like"/>
    <property type="match status" value="1"/>
</dbReference>
<dbReference type="PANTHER" id="PTHR10472">
    <property type="entry name" value="D-TYROSYL-TRNA TYR DEACYLASE"/>
    <property type="match status" value="1"/>
</dbReference>
<protein>
    <recommendedName>
        <fullName evidence="3">D-aminoacyl-tRNA deacylase</fullName>
        <shortName evidence="3">DTD</shortName>
        <ecNumber evidence="3">3.1.1.96</ecNumber>
    </recommendedName>
    <alternativeName>
        <fullName evidence="3">Gly-tRNA(Ala) deacylase</fullName>
        <ecNumber evidence="3">3.1.1.-</ecNumber>
    </alternativeName>
</protein>
<keyword evidence="5" id="KW-1185">Reference proteome</keyword>
<dbReference type="EC" id="3.1.1.-" evidence="3"/>
<dbReference type="Gene3D" id="3.50.80.10">
    <property type="entry name" value="D-tyrosyl-tRNA(Tyr) deacylase"/>
    <property type="match status" value="1"/>
</dbReference>
<keyword evidence="3" id="KW-0820">tRNA-binding</keyword>
<reference evidence="4 5" key="1">
    <citation type="submission" date="2018-08" db="EMBL/GenBank/DDBJ databases">
        <title>Salinimonas sediminis sp. nov., a piezophilic bacterium isolated from a deep-sea sediment sample from the New Britain Trench.</title>
        <authorList>
            <person name="Cao J."/>
        </authorList>
    </citation>
    <scope>NUCLEOTIDE SEQUENCE [LARGE SCALE GENOMIC DNA]</scope>
    <source>
        <strain evidence="4 5">N102</strain>
    </source>
</reference>
<evidence type="ECO:0000256" key="2">
    <source>
        <dbReference type="ARBA" id="ARBA00022801"/>
    </source>
</evidence>
<dbReference type="RefSeq" id="WP_108568904.1">
    <property type="nucleotide sequence ID" value="NZ_CP031769.1"/>
</dbReference>
<comment type="catalytic activity">
    <reaction evidence="3">
        <text>glycyl-tRNA(Ala) + H2O = tRNA(Ala) + glycine + H(+)</text>
        <dbReference type="Rhea" id="RHEA:53744"/>
        <dbReference type="Rhea" id="RHEA-COMP:9657"/>
        <dbReference type="Rhea" id="RHEA-COMP:13640"/>
        <dbReference type="ChEBI" id="CHEBI:15377"/>
        <dbReference type="ChEBI" id="CHEBI:15378"/>
        <dbReference type="ChEBI" id="CHEBI:57305"/>
        <dbReference type="ChEBI" id="CHEBI:78442"/>
        <dbReference type="ChEBI" id="CHEBI:78522"/>
    </reaction>
</comment>
<comment type="similarity">
    <text evidence="1 3">Belongs to the DTD family.</text>
</comment>
<dbReference type="PANTHER" id="PTHR10472:SF5">
    <property type="entry name" value="D-AMINOACYL-TRNA DEACYLASE 1"/>
    <property type="match status" value="1"/>
</dbReference>
<accession>A0A346NQY9</accession>
<dbReference type="Proteomes" id="UP000262073">
    <property type="component" value="Chromosome"/>
</dbReference>
<comment type="domain">
    <text evidence="3">A Gly-cisPro motif from one monomer fits into the active site of the other monomer to allow specific chiral rejection of L-amino acids.</text>
</comment>
<keyword evidence="3" id="KW-0694">RNA-binding</keyword>
<dbReference type="GO" id="GO:0000049">
    <property type="term" value="F:tRNA binding"/>
    <property type="evidence" value="ECO:0007669"/>
    <property type="project" value="UniProtKB-UniRule"/>
</dbReference>
<dbReference type="GO" id="GO:0043908">
    <property type="term" value="F:Ser(Gly)-tRNA(Ala) hydrolase activity"/>
    <property type="evidence" value="ECO:0007669"/>
    <property type="project" value="UniProtKB-UniRule"/>
</dbReference>
<organism evidence="4 5">
    <name type="scientific">Salinimonas sediminis</name>
    <dbReference type="NCBI Taxonomy" id="2303538"/>
    <lineage>
        <taxon>Bacteria</taxon>
        <taxon>Pseudomonadati</taxon>
        <taxon>Pseudomonadota</taxon>
        <taxon>Gammaproteobacteria</taxon>
        <taxon>Alteromonadales</taxon>
        <taxon>Alteromonadaceae</taxon>
        <taxon>Alteromonas/Salinimonas group</taxon>
        <taxon>Salinimonas</taxon>
    </lineage>
</organism>
<sequence length="145" mass="15454">MIALIQRVSSASVAVDGKDIAAINKGMLVLLGVEQNDSQLQVDKLVKKLANYRLFSDEDGKMNLNLGQVEGQILLVSQFTLVADTQKGNRPGFSRGASPAHGKAVYEATIDALQAANLPFATGEFGADMQVSLVNDGPVTFQFTL</sequence>
<dbReference type="GO" id="GO:0106026">
    <property type="term" value="F:Gly-tRNA(Ala) deacylase activity"/>
    <property type="evidence" value="ECO:0007669"/>
    <property type="project" value="UniProtKB-UniRule"/>
</dbReference>
<dbReference type="OrthoDB" id="9801395at2"/>
<dbReference type="AlphaFoldDB" id="A0A346NQY9"/>
<dbReference type="HAMAP" id="MF_00518">
    <property type="entry name" value="Deacylase_Dtd"/>
    <property type="match status" value="1"/>
</dbReference>
<dbReference type="InterPro" id="IPR023509">
    <property type="entry name" value="DTD-like_sf"/>
</dbReference>
<comment type="catalytic activity">
    <reaction evidence="3">
        <text>a D-aminoacyl-tRNA + H2O = a tRNA + a D-alpha-amino acid + H(+)</text>
        <dbReference type="Rhea" id="RHEA:13953"/>
        <dbReference type="Rhea" id="RHEA-COMP:10123"/>
        <dbReference type="Rhea" id="RHEA-COMP:10124"/>
        <dbReference type="ChEBI" id="CHEBI:15377"/>
        <dbReference type="ChEBI" id="CHEBI:15378"/>
        <dbReference type="ChEBI" id="CHEBI:59871"/>
        <dbReference type="ChEBI" id="CHEBI:78442"/>
        <dbReference type="ChEBI" id="CHEBI:79333"/>
        <dbReference type="EC" id="3.1.1.96"/>
    </reaction>
</comment>
<dbReference type="KEGG" id="salm:D0Y50_17245"/>
<feature type="short sequence motif" description="Gly-cisPro motif, important for rejection of L-amino acids" evidence="3">
    <location>
        <begin position="137"/>
        <end position="138"/>
    </location>
</feature>
<comment type="subcellular location">
    <subcellularLocation>
        <location evidence="3">Cytoplasm</location>
    </subcellularLocation>
</comment>